<reference evidence="1" key="1">
    <citation type="submission" date="2020-10" db="EMBL/GenBank/DDBJ databases">
        <authorList>
            <person name="Gilroy R."/>
        </authorList>
    </citation>
    <scope>NUCLEOTIDE SEQUENCE</scope>
    <source>
        <strain evidence="1">ChiSxjej1B13-7958</strain>
    </source>
</reference>
<comment type="caution">
    <text evidence="1">The sequence shown here is derived from an EMBL/GenBank/DDBJ whole genome shotgun (WGS) entry which is preliminary data.</text>
</comment>
<evidence type="ECO:0000313" key="2">
    <source>
        <dbReference type="Proteomes" id="UP000824242"/>
    </source>
</evidence>
<name>A0A9D1DF18_9FIRM</name>
<protein>
    <submittedName>
        <fullName evidence="1">Uncharacterized protein</fullName>
    </submittedName>
</protein>
<dbReference type="EMBL" id="DVGZ01000124">
    <property type="protein sequence ID" value="HIR48241.1"/>
    <property type="molecule type" value="Genomic_DNA"/>
</dbReference>
<evidence type="ECO:0000313" key="1">
    <source>
        <dbReference type="EMBL" id="HIR48241.1"/>
    </source>
</evidence>
<dbReference type="AlphaFoldDB" id="A0A9D1DF18"/>
<gene>
    <name evidence="1" type="ORF">IAB89_11420</name>
</gene>
<accession>A0A9D1DF18</accession>
<organism evidence="1 2">
    <name type="scientific">Candidatus Caccousia avicola</name>
    <dbReference type="NCBI Taxonomy" id="2840721"/>
    <lineage>
        <taxon>Bacteria</taxon>
        <taxon>Bacillati</taxon>
        <taxon>Bacillota</taxon>
        <taxon>Clostridia</taxon>
        <taxon>Eubacteriales</taxon>
        <taxon>Oscillospiraceae</taxon>
        <taxon>Oscillospiraceae incertae sedis</taxon>
        <taxon>Candidatus Caccousia</taxon>
    </lineage>
</organism>
<dbReference type="Proteomes" id="UP000824242">
    <property type="component" value="Unassembled WGS sequence"/>
</dbReference>
<sequence>MNLDSGIAKIWRGTNTSPPGSLPVIEYNTLYFSSYYGDKTVGITRFWTAKVQDDRADALIQVQRNAGISTADRCELTPYFDEAAAGMYKILQCQQVTDEDGNPMTDLTLQRIEAIEDG</sequence>
<reference evidence="1" key="2">
    <citation type="journal article" date="2021" name="PeerJ">
        <title>Extensive microbial diversity within the chicken gut microbiome revealed by metagenomics and culture.</title>
        <authorList>
            <person name="Gilroy R."/>
            <person name="Ravi A."/>
            <person name="Getino M."/>
            <person name="Pursley I."/>
            <person name="Horton D.L."/>
            <person name="Alikhan N.F."/>
            <person name="Baker D."/>
            <person name="Gharbi K."/>
            <person name="Hall N."/>
            <person name="Watson M."/>
            <person name="Adriaenssens E.M."/>
            <person name="Foster-Nyarko E."/>
            <person name="Jarju S."/>
            <person name="Secka A."/>
            <person name="Antonio M."/>
            <person name="Oren A."/>
            <person name="Chaudhuri R.R."/>
            <person name="La Ragione R."/>
            <person name="Hildebrand F."/>
            <person name="Pallen M.J."/>
        </authorList>
    </citation>
    <scope>NUCLEOTIDE SEQUENCE</scope>
    <source>
        <strain evidence="1">ChiSxjej1B13-7958</strain>
    </source>
</reference>
<proteinExistence type="predicted"/>